<dbReference type="InterPro" id="IPR041881">
    <property type="entry name" value="PqqD_sf"/>
</dbReference>
<evidence type="ECO:0000313" key="2">
    <source>
        <dbReference type="Proteomes" id="UP000248326"/>
    </source>
</evidence>
<dbReference type="Gene3D" id="1.10.10.1150">
    <property type="entry name" value="Coenzyme PQQ synthesis protein D (PqqD)"/>
    <property type="match status" value="1"/>
</dbReference>
<dbReference type="AlphaFoldDB" id="A0A318SLU5"/>
<protein>
    <submittedName>
        <fullName evidence="1">Coenzyme PQQ synthesis protein D (PqqD)</fullName>
    </submittedName>
</protein>
<dbReference type="InterPro" id="IPR008792">
    <property type="entry name" value="PQQD"/>
</dbReference>
<dbReference type="Pfam" id="PF05402">
    <property type="entry name" value="PqqD"/>
    <property type="match status" value="1"/>
</dbReference>
<dbReference type="Proteomes" id="UP000248326">
    <property type="component" value="Unassembled WGS sequence"/>
</dbReference>
<dbReference type="RefSeq" id="WP_110885223.1">
    <property type="nucleotide sequence ID" value="NZ_QJSX01000002.1"/>
</dbReference>
<proteinExistence type="predicted"/>
<organism evidence="1 2">
    <name type="scientific">Deinococcus yavapaiensis KR-236</name>
    <dbReference type="NCBI Taxonomy" id="694435"/>
    <lineage>
        <taxon>Bacteria</taxon>
        <taxon>Thermotogati</taxon>
        <taxon>Deinococcota</taxon>
        <taxon>Deinococci</taxon>
        <taxon>Deinococcales</taxon>
        <taxon>Deinococcaceae</taxon>
        <taxon>Deinococcus</taxon>
    </lineage>
</organism>
<sequence length="85" mass="9404">MIYKPVEQVIVTDLEDELVLLDPSTQAMFSLNRVGRWLWQALPASRESLERQLADSFGIDATTASRDVGAVLSALLQAHLIEVHG</sequence>
<evidence type="ECO:0000313" key="1">
    <source>
        <dbReference type="EMBL" id="PYE55653.1"/>
    </source>
</evidence>
<comment type="caution">
    <text evidence="1">The sequence shown here is derived from an EMBL/GenBank/DDBJ whole genome shotgun (WGS) entry which is preliminary data.</text>
</comment>
<accession>A0A318SLU5</accession>
<gene>
    <name evidence="1" type="ORF">DES52_10216</name>
</gene>
<dbReference type="OrthoDB" id="74030at2"/>
<dbReference type="EMBL" id="QJSX01000002">
    <property type="protein sequence ID" value="PYE55653.1"/>
    <property type="molecule type" value="Genomic_DNA"/>
</dbReference>
<reference evidence="1 2" key="1">
    <citation type="submission" date="2018-06" db="EMBL/GenBank/DDBJ databases">
        <title>Genomic Encyclopedia of Type Strains, Phase IV (KMG-IV): sequencing the most valuable type-strain genomes for metagenomic binning, comparative biology and taxonomic classification.</title>
        <authorList>
            <person name="Goeker M."/>
        </authorList>
    </citation>
    <scope>NUCLEOTIDE SEQUENCE [LARGE SCALE GENOMIC DNA]</scope>
    <source>
        <strain evidence="1 2">DSM 18048</strain>
    </source>
</reference>
<name>A0A318SLU5_9DEIO</name>
<keyword evidence="2" id="KW-1185">Reference proteome</keyword>